<dbReference type="GO" id="GO:0009401">
    <property type="term" value="P:phosphoenolpyruvate-dependent sugar phosphotransferase system"/>
    <property type="evidence" value="ECO:0007669"/>
    <property type="project" value="InterPro"/>
</dbReference>
<dbReference type="Pfam" id="PF03613">
    <property type="entry name" value="EIID-AGA"/>
    <property type="match status" value="1"/>
</dbReference>
<gene>
    <name evidence="2" type="ORF">SAMN02745163_04380</name>
</gene>
<sequence>MQMKMNNVVEKETQILDDKKLDNKIINKVFRRWLLASQTAWNYEKMQGLGYCFAMMPALRKIYKKEDELNEAVKNHLQFFNCNVVTGQFILGANLAIEEAEGAKSKDAVAAIKTGLMGPLAGIGDTLFGVTLNTVFGSIAAYMALQGSSIGCYLWIIANIVKIVISKGFIKAGYKQGVKLVSSIGGVLKNVAESASMLGLMVIGGLIPTVIKAKVPYVYTSGKVKLVAQEMLDKIMPALVPLAIVGLTYWLLGRKNMNSTRVIIVLIILSIVSFNLKILG</sequence>
<feature type="transmembrane region" description="Helical" evidence="1">
    <location>
        <begin position="191"/>
        <end position="211"/>
    </location>
</feature>
<keyword evidence="1" id="KW-0812">Transmembrane</keyword>
<keyword evidence="1" id="KW-0472">Membrane</keyword>
<dbReference type="PANTHER" id="PTHR32502">
    <property type="entry name" value="N-ACETYLGALACTOSAMINE PERMEASE II COMPONENT-RELATED"/>
    <property type="match status" value="1"/>
</dbReference>
<evidence type="ECO:0000256" key="1">
    <source>
        <dbReference type="SAM" id="Phobius"/>
    </source>
</evidence>
<evidence type="ECO:0000313" key="2">
    <source>
        <dbReference type="EMBL" id="SHK73932.1"/>
    </source>
</evidence>
<feature type="transmembrane region" description="Helical" evidence="1">
    <location>
        <begin position="150"/>
        <end position="170"/>
    </location>
</feature>
<accession>A0A1M6UXF9</accession>
<proteinExistence type="predicted"/>
<dbReference type="AlphaFoldDB" id="A0A1M6UXF9"/>
<keyword evidence="1" id="KW-1133">Transmembrane helix</keyword>
<keyword evidence="3" id="KW-1185">Reference proteome</keyword>
<protein>
    <submittedName>
        <fullName evidence="2">PTS system IID component, Man family (TC 4.A.6)</fullName>
    </submittedName>
</protein>
<dbReference type="STRING" id="1121302.SAMN02745163_04380"/>
<dbReference type="Proteomes" id="UP000184310">
    <property type="component" value="Unassembled WGS sequence"/>
</dbReference>
<feature type="transmembrane region" description="Helical" evidence="1">
    <location>
        <begin position="231"/>
        <end position="252"/>
    </location>
</feature>
<dbReference type="GO" id="GO:0005886">
    <property type="term" value="C:plasma membrane"/>
    <property type="evidence" value="ECO:0007669"/>
    <property type="project" value="TreeGrafter"/>
</dbReference>
<reference evidence="2 3" key="1">
    <citation type="submission" date="2016-11" db="EMBL/GenBank/DDBJ databases">
        <authorList>
            <person name="Jaros S."/>
            <person name="Januszkiewicz K."/>
            <person name="Wedrychowicz H."/>
        </authorList>
    </citation>
    <scope>NUCLEOTIDE SEQUENCE [LARGE SCALE GENOMIC DNA]</scope>
    <source>
        <strain evidence="2 3">DSM 21758</strain>
    </source>
</reference>
<dbReference type="EMBL" id="FQZB01000025">
    <property type="protein sequence ID" value="SHK73932.1"/>
    <property type="molecule type" value="Genomic_DNA"/>
</dbReference>
<dbReference type="InterPro" id="IPR004704">
    <property type="entry name" value="PTS_IID_man"/>
</dbReference>
<dbReference type="PANTHER" id="PTHR32502:SF26">
    <property type="entry name" value="PHOSPHOTRANSFERASE SYSTEM SUGAR-SPECIFIC EIID COMPONENT"/>
    <property type="match status" value="1"/>
</dbReference>
<organism evidence="2 3">
    <name type="scientific">Clostridium cavendishii DSM 21758</name>
    <dbReference type="NCBI Taxonomy" id="1121302"/>
    <lineage>
        <taxon>Bacteria</taxon>
        <taxon>Bacillati</taxon>
        <taxon>Bacillota</taxon>
        <taxon>Clostridia</taxon>
        <taxon>Eubacteriales</taxon>
        <taxon>Clostridiaceae</taxon>
        <taxon>Clostridium</taxon>
    </lineage>
</organism>
<evidence type="ECO:0000313" key="3">
    <source>
        <dbReference type="Proteomes" id="UP000184310"/>
    </source>
</evidence>
<dbReference type="PROSITE" id="PS51108">
    <property type="entry name" value="PTS_EIID"/>
    <property type="match status" value="1"/>
</dbReference>
<name>A0A1M6UXF9_9CLOT</name>
<feature type="transmembrane region" description="Helical" evidence="1">
    <location>
        <begin position="259"/>
        <end position="279"/>
    </location>
</feature>
<dbReference type="InterPro" id="IPR050303">
    <property type="entry name" value="GatZ_KbaZ_carbometab"/>
</dbReference>
<feature type="transmembrane region" description="Helical" evidence="1">
    <location>
        <begin position="126"/>
        <end position="144"/>
    </location>
</feature>